<dbReference type="InterPro" id="IPR011727">
    <property type="entry name" value="CHP02117"/>
</dbReference>
<evidence type="ECO:0000313" key="2">
    <source>
        <dbReference type="Proteomes" id="UP000501568"/>
    </source>
</evidence>
<protein>
    <submittedName>
        <fullName evidence="1">TIGR02117 family protein</fullName>
    </submittedName>
</protein>
<dbReference type="Proteomes" id="UP000501568">
    <property type="component" value="Chromosome"/>
</dbReference>
<gene>
    <name evidence="1" type="ORF">G5C33_18045</name>
</gene>
<sequence length="235" mass="25520">MAGIGSNGIATRAWRALLWLVLGIAALFALWNAAALAGTLIPVNAARETPESGIRVFVEDNGVHTGIVIPAQAVGIGWRDLVRPGDLRDPRHAAHGWLAIGWGDRNFYMETPTWWDVRPGRTLAAMAGMGETVLHVEHVPEPSTGPNRRALILTPAEYARLTDFIRASFADLPESWPGYGQHDAFYAAQGSYNLLRTCNNWTGEALREAGVPIGAWTPLSASVMFWMPQPDASSP</sequence>
<dbReference type="KEGG" id="spzr:G5C33_18045"/>
<reference evidence="1 2" key="1">
    <citation type="submission" date="2020-02" db="EMBL/GenBank/DDBJ databases">
        <authorList>
            <person name="Zheng R.K."/>
            <person name="Sun C.M."/>
        </authorList>
    </citation>
    <scope>NUCLEOTIDE SEQUENCE [LARGE SCALE GENOMIC DNA]</scope>
    <source>
        <strain evidence="2">zrk23</strain>
    </source>
</reference>
<evidence type="ECO:0000313" key="1">
    <source>
        <dbReference type="EMBL" id="QIG82030.1"/>
    </source>
</evidence>
<accession>A0A6G6YAV0</accession>
<dbReference type="AlphaFoldDB" id="A0A6G6YAV0"/>
<dbReference type="Pfam" id="PF09601">
    <property type="entry name" value="DUF2459"/>
    <property type="match status" value="1"/>
</dbReference>
<keyword evidence="2" id="KW-1185">Reference proteome</keyword>
<name>A0A6G6YAV0_9SPHN</name>
<dbReference type="NCBIfam" id="TIGR02117">
    <property type="entry name" value="chp_urease_rgn"/>
    <property type="match status" value="1"/>
</dbReference>
<organism evidence="1 2">
    <name type="scientific">Stakelama tenebrarum</name>
    <dbReference type="NCBI Taxonomy" id="2711215"/>
    <lineage>
        <taxon>Bacteria</taxon>
        <taxon>Pseudomonadati</taxon>
        <taxon>Pseudomonadota</taxon>
        <taxon>Alphaproteobacteria</taxon>
        <taxon>Sphingomonadales</taxon>
        <taxon>Sphingomonadaceae</taxon>
        <taxon>Stakelama</taxon>
    </lineage>
</organism>
<proteinExistence type="predicted"/>
<dbReference type="EMBL" id="CP049109">
    <property type="protein sequence ID" value="QIG82030.1"/>
    <property type="molecule type" value="Genomic_DNA"/>
</dbReference>